<evidence type="ECO:0000313" key="2">
    <source>
        <dbReference type="Proteomes" id="UP000223913"/>
    </source>
</evidence>
<gene>
    <name evidence="1" type="ORF">CRP01_34575</name>
</gene>
<sequence>MTQKLRTLALGFSILYFCLPSCTSDQLPEPMVLAVCDTLQTSYETNVKDIIDRTCAYSGCHIDASIGNYLTYEGMLGRLQSGSIRNRVISLRDDPTVGMPPDYVPGDRPSNLTQEELEIIQCWLDAGFPKE</sequence>
<dbReference type="EMBL" id="PDUD01000047">
    <property type="protein sequence ID" value="PHN01920.1"/>
    <property type="molecule type" value="Genomic_DNA"/>
</dbReference>
<reference evidence="1 2" key="1">
    <citation type="submission" date="2017-10" db="EMBL/GenBank/DDBJ databases">
        <title>The draft genome sequence of Lewinella nigricans NBRC 102662.</title>
        <authorList>
            <person name="Wang K."/>
        </authorList>
    </citation>
    <scope>NUCLEOTIDE SEQUENCE [LARGE SCALE GENOMIC DNA]</scope>
    <source>
        <strain evidence="1 2">NBRC 102662</strain>
    </source>
</reference>
<proteinExistence type="predicted"/>
<protein>
    <recommendedName>
        <fullName evidence="3">Cytochrome C Planctomycete-type domain-containing protein</fullName>
    </recommendedName>
</protein>
<dbReference type="AlphaFoldDB" id="A0A2D0N0G0"/>
<evidence type="ECO:0000313" key="1">
    <source>
        <dbReference type="EMBL" id="PHN01920.1"/>
    </source>
</evidence>
<organism evidence="1 2">
    <name type="scientific">Flavilitoribacter nigricans (strain ATCC 23147 / DSM 23189 / NBRC 102662 / NCIMB 1420 / SS-2)</name>
    <name type="common">Lewinella nigricans</name>
    <dbReference type="NCBI Taxonomy" id="1122177"/>
    <lineage>
        <taxon>Bacteria</taxon>
        <taxon>Pseudomonadati</taxon>
        <taxon>Bacteroidota</taxon>
        <taxon>Saprospiria</taxon>
        <taxon>Saprospirales</taxon>
        <taxon>Lewinellaceae</taxon>
        <taxon>Flavilitoribacter</taxon>
    </lineage>
</organism>
<comment type="caution">
    <text evidence="1">The sequence shown here is derived from an EMBL/GenBank/DDBJ whole genome shotgun (WGS) entry which is preliminary data.</text>
</comment>
<evidence type="ECO:0008006" key="3">
    <source>
        <dbReference type="Google" id="ProtNLM"/>
    </source>
</evidence>
<keyword evidence="2" id="KW-1185">Reference proteome</keyword>
<dbReference type="RefSeq" id="WP_099154654.1">
    <property type="nucleotide sequence ID" value="NZ_PDUD01000047.1"/>
</dbReference>
<name>A0A2D0N0G0_FLAN2</name>
<dbReference type="Proteomes" id="UP000223913">
    <property type="component" value="Unassembled WGS sequence"/>
</dbReference>
<dbReference type="OrthoDB" id="9786191at2"/>
<accession>A0A2D0N0G0</accession>